<dbReference type="PROSITE" id="PS50280">
    <property type="entry name" value="SET"/>
    <property type="match status" value="1"/>
</dbReference>
<dbReference type="SUPFAM" id="SSF82199">
    <property type="entry name" value="SET domain"/>
    <property type="match status" value="1"/>
</dbReference>
<sequence>MGPARPALPKGWPQGVTYIIAPVYTKACTADLIEKLHAAPGLTAAVKPPPAPSPSVRITKISNPKHPAHGQHGLFASQHLAPDTLIILYLGLFHARADADPASDYDLSLDRELGIGVDATCMGNEARFINDYRGVGPPGPNAEFREVWVDVGKGRLERRMGVFVLSAGKSRKRAKGIAKGEEILVSYGKGFWSERSKEQEE</sequence>
<dbReference type="Proteomes" id="UP000774617">
    <property type="component" value="Unassembled WGS sequence"/>
</dbReference>
<feature type="domain" description="SET" evidence="1">
    <location>
        <begin position="54"/>
        <end position="188"/>
    </location>
</feature>
<name>A0ABQ8GTN5_9PEZI</name>
<protein>
    <recommendedName>
        <fullName evidence="1">SET domain-containing protein</fullName>
    </recommendedName>
</protein>
<keyword evidence="3" id="KW-1185">Reference proteome</keyword>
<evidence type="ECO:0000313" key="3">
    <source>
        <dbReference type="Proteomes" id="UP000774617"/>
    </source>
</evidence>
<proteinExistence type="predicted"/>
<dbReference type="Gene3D" id="2.170.270.10">
    <property type="entry name" value="SET domain"/>
    <property type="match status" value="1"/>
</dbReference>
<evidence type="ECO:0000313" key="2">
    <source>
        <dbReference type="EMBL" id="KAH7064607.1"/>
    </source>
</evidence>
<dbReference type="InterPro" id="IPR046341">
    <property type="entry name" value="SET_dom_sf"/>
</dbReference>
<dbReference type="EMBL" id="JAGTJR010000001">
    <property type="protein sequence ID" value="KAH7064607.1"/>
    <property type="molecule type" value="Genomic_DNA"/>
</dbReference>
<gene>
    <name evidence="2" type="ORF">B0J12DRAFT_561116</name>
</gene>
<accession>A0ABQ8GTN5</accession>
<organism evidence="2 3">
    <name type="scientific">Macrophomina phaseolina</name>
    <dbReference type="NCBI Taxonomy" id="35725"/>
    <lineage>
        <taxon>Eukaryota</taxon>
        <taxon>Fungi</taxon>
        <taxon>Dikarya</taxon>
        <taxon>Ascomycota</taxon>
        <taxon>Pezizomycotina</taxon>
        <taxon>Dothideomycetes</taxon>
        <taxon>Dothideomycetes incertae sedis</taxon>
        <taxon>Botryosphaeriales</taxon>
        <taxon>Botryosphaeriaceae</taxon>
        <taxon>Macrophomina</taxon>
    </lineage>
</organism>
<dbReference type="InterPro" id="IPR001214">
    <property type="entry name" value="SET_dom"/>
</dbReference>
<evidence type="ECO:0000259" key="1">
    <source>
        <dbReference type="PROSITE" id="PS50280"/>
    </source>
</evidence>
<comment type="caution">
    <text evidence="2">The sequence shown here is derived from an EMBL/GenBank/DDBJ whole genome shotgun (WGS) entry which is preliminary data.</text>
</comment>
<dbReference type="Pfam" id="PF00856">
    <property type="entry name" value="SET"/>
    <property type="match status" value="1"/>
</dbReference>
<reference evidence="2 3" key="1">
    <citation type="journal article" date="2021" name="Nat. Commun.">
        <title>Genetic determinants of endophytism in the Arabidopsis root mycobiome.</title>
        <authorList>
            <person name="Mesny F."/>
            <person name="Miyauchi S."/>
            <person name="Thiergart T."/>
            <person name="Pickel B."/>
            <person name="Atanasova L."/>
            <person name="Karlsson M."/>
            <person name="Huettel B."/>
            <person name="Barry K.W."/>
            <person name="Haridas S."/>
            <person name="Chen C."/>
            <person name="Bauer D."/>
            <person name="Andreopoulos W."/>
            <person name="Pangilinan J."/>
            <person name="LaButti K."/>
            <person name="Riley R."/>
            <person name="Lipzen A."/>
            <person name="Clum A."/>
            <person name="Drula E."/>
            <person name="Henrissat B."/>
            <person name="Kohler A."/>
            <person name="Grigoriev I.V."/>
            <person name="Martin F.M."/>
            <person name="Hacquard S."/>
        </authorList>
    </citation>
    <scope>NUCLEOTIDE SEQUENCE [LARGE SCALE GENOMIC DNA]</scope>
    <source>
        <strain evidence="2 3">MPI-SDFR-AT-0080</strain>
    </source>
</reference>